<dbReference type="AlphaFoldDB" id="A0A9W8M746"/>
<dbReference type="InterPro" id="IPR029018">
    <property type="entry name" value="Hex-like_dom2"/>
</dbReference>
<reference evidence="12" key="1">
    <citation type="submission" date="2022-07" db="EMBL/GenBank/DDBJ databases">
        <title>Phylogenomic reconstructions and comparative analyses of Kickxellomycotina fungi.</title>
        <authorList>
            <person name="Reynolds N.K."/>
            <person name="Stajich J.E."/>
            <person name="Barry K."/>
            <person name="Grigoriev I.V."/>
            <person name="Crous P."/>
            <person name="Smith M.E."/>
        </authorList>
    </citation>
    <scope>NUCLEOTIDE SEQUENCE</scope>
    <source>
        <strain evidence="12">RSA 476</strain>
    </source>
</reference>
<evidence type="ECO:0000313" key="12">
    <source>
        <dbReference type="EMBL" id="KAJ2865743.1"/>
    </source>
</evidence>
<feature type="compositionally biased region" description="Basic and acidic residues" evidence="10">
    <location>
        <begin position="795"/>
        <end position="840"/>
    </location>
</feature>
<dbReference type="Gene3D" id="6.10.140.1270">
    <property type="match status" value="1"/>
</dbReference>
<dbReference type="InterPro" id="IPR025705">
    <property type="entry name" value="Beta_hexosaminidase_sua/sub"/>
</dbReference>
<dbReference type="InterPro" id="IPR017853">
    <property type="entry name" value="GH"/>
</dbReference>
<dbReference type="CDD" id="cd06562">
    <property type="entry name" value="GH20_HexA_HexB-like"/>
    <property type="match status" value="1"/>
</dbReference>
<dbReference type="SUPFAM" id="SSF55545">
    <property type="entry name" value="beta-N-acetylhexosaminidase-like domain"/>
    <property type="match status" value="1"/>
</dbReference>
<keyword evidence="7 12" id="KW-0326">Glycosidase</keyword>
<keyword evidence="12" id="KW-0413">Isomerase</keyword>
<dbReference type="GO" id="GO:0030203">
    <property type="term" value="P:glycosaminoglycan metabolic process"/>
    <property type="evidence" value="ECO:0007669"/>
    <property type="project" value="TreeGrafter"/>
</dbReference>
<evidence type="ECO:0000256" key="9">
    <source>
        <dbReference type="SAM" id="Coils"/>
    </source>
</evidence>
<feature type="region of interest" description="Disordered" evidence="10">
    <location>
        <begin position="553"/>
        <end position="582"/>
    </location>
</feature>
<evidence type="ECO:0000256" key="6">
    <source>
        <dbReference type="ARBA" id="ARBA00023180"/>
    </source>
</evidence>
<dbReference type="Pfam" id="PF14845">
    <property type="entry name" value="Glycohydro_20b2"/>
    <property type="match status" value="1"/>
</dbReference>
<dbReference type="PANTHER" id="PTHR22600">
    <property type="entry name" value="BETA-HEXOSAMINIDASE"/>
    <property type="match status" value="1"/>
</dbReference>
<feature type="region of interest" description="Disordered" evidence="10">
    <location>
        <begin position="779"/>
        <end position="840"/>
    </location>
</feature>
<feature type="domain" description="SCA7" evidence="11">
    <location>
        <begin position="837"/>
        <end position="905"/>
    </location>
</feature>
<evidence type="ECO:0000256" key="3">
    <source>
        <dbReference type="ARBA" id="ARBA00012663"/>
    </source>
</evidence>
<keyword evidence="5 12" id="KW-0378">Hydrolase</keyword>
<keyword evidence="9" id="KW-0175">Coiled coil</keyword>
<evidence type="ECO:0000256" key="2">
    <source>
        <dbReference type="ARBA" id="ARBA00006285"/>
    </source>
</evidence>
<comment type="catalytic activity">
    <reaction evidence="1">
        <text>Hydrolysis of terminal non-reducing N-acetyl-D-hexosamine residues in N-acetyl-beta-D-hexosaminides.</text>
        <dbReference type="EC" id="3.2.1.52"/>
    </reaction>
</comment>
<keyword evidence="6" id="KW-0325">Glycoprotein</keyword>
<accession>A0A9W8M746</accession>
<dbReference type="Pfam" id="PF08313">
    <property type="entry name" value="SCA7"/>
    <property type="match status" value="1"/>
</dbReference>
<keyword evidence="4" id="KW-0732">Signal</keyword>
<feature type="compositionally biased region" description="Low complexity" evidence="10">
    <location>
        <begin position="567"/>
        <end position="580"/>
    </location>
</feature>
<dbReference type="EC" id="3.2.1.52" evidence="3"/>
<feature type="coiled-coil region" evidence="9">
    <location>
        <begin position="592"/>
        <end position="619"/>
    </location>
</feature>
<dbReference type="Proteomes" id="UP001140074">
    <property type="component" value="Unassembled WGS sequence"/>
</dbReference>
<dbReference type="InterPro" id="IPR029019">
    <property type="entry name" value="HEX_eukaryotic_N"/>
</dbReference>
<feature type="active site" description="Proton donor" evidence="8">
    <location>
        <position position="328"/>
    </location>
</feature>
<evidence type="ECO:0000259" key="11">
    <source>
        <dbReference type="PROSITE" id="PS51505"/>
    </source>
</evidence>
<dbReference type="GO" id="GO:0005975">
    <property type="term" value="P:carbohydrate metabolic process"/>
    <property type="evidence" value="ECO:0007669"/>
    <property type="project" value="InterPro"/>
</dbReference>
<dbReference type="PRINTS" id="PR00738">
    <property type="entry name" value="GLHYDRLASE20"/>
</dbReference>
<gene>
    <name evidence="12" type="primary">NAG1_2</name>
    <name evidence="12" type="ORF">GGH94_002029</name>
</gene>
<evidence type="ECO:0000313" key="13">
    <source>
        <dbReference type="Proteomes" id="UP001140074"/>
    </source>
</evidence>
<proteinExistence type="inferred from homology"/>
<comment type="similarity">
    <text evidence="2">Belongs to the glycosyl hydrolase 20 family.</text>
</comment>
<dbReference type="FunFam" id="3.20.20.80:FF:000063">
    <property type="entry name" value="Beta-hexosaminidase"/>
    <property type="match status" value="1"/>
</dbReference>
<organism evidence="12 13">
    <name type="scientific">Coemansia aciculifera</name>
    <dbReference type="NCBI Taxonomy" id="417176"/>
    <lineage>
        <taxon>Eukaryota</taxon>
        <taxon>Fungi</taxon>
        <taxon>Fungi incertae sedis</taxon>
        <taxon>Zoopagomycota</taxon>
        <taxon>Kickxellomycotina</taxon>
        <taxon>Kickxellomycetes</taxon>
        <taxon>Kickxellales</taxon>
        <taxon>Kickxellaceae</taxon>
        <taxon>Coemansia</taxon>
    </lineage>
</organism>
<protein>
    <recommendedName>
        <fullName evidence="3">beta-N-acetylhexosaminidase</fullName>
        <ecNumber evidence="3">3.2.1.52</ecNumber>
    </recommendedName>
</protein>
<sequence>MYIIKSIKHMRSAIVVVLGMLSPAMASIWPIPFVYTNGTSNTAANNAQITARSPTSPILDAAIRRYNELIEYESFTPPTDYNKRPPATDGSLAGLSVLVIDDDDETLSLDTDESYTLDIPTDGMAKLKASSVYGAMRGMETYSQLLVFNGGSRFIKSTPIHIEDKPMLKHRGLLLDTARNYYPVGDILRTLDAMSFNKMNIFHWHIVDSQSWPVESKTFPDLQSKGAYATNMQYSYKDVQEIINYARLRGIRVIPEFDMPGHTYAVGLSKPEIMSCLNKQPSWDNFAPEPPSGQLNIAKPAARDFAIDIVSEYVRLFPDNVFHLGGDEVNRNCWKEDPDVRAYLGANPEETVESLLVDFYDKLHGAVESLNRTGMTWEETLFHSNYVPPKNTIIQSWIDEASIPKTVAKGYRSIASPASAYYLDCGHGSWLSNVAGTSWCDPFKTWMHIYNFDPMANITSAKERKLVIGAEVALWSEQSDPTVLDARLWPRTAAMAETAWSGKTDSRGHVRTTKEVAQRLHNQRFRMVGRGIMAEPLQPLWLLRRNLALGSGGNGGGHGSGSGNGSNGSNSSNSSAANASLDSMGEEQRRILRRKIEALKAIELEVEQLKEDRIEQTTRRLGINKIASMNVLSLFGRESDWQRVPNSASERFGAAPAQLTWDLLKKAVAEEDKYQSKKNWSSTKGRGNRKPPIARRLDADSIKKFGVYPMQQYPILSICDSCGRQVNAHFLKEHQETLCVVSAVKREDKRSAAVKAKEKEEGPVVAMAVKDVGKRLASEALSEEGDNGGRPSKVSKREQLRLEKEQREKEKADRREQLRVEKERRKREKDEKKERELAQTRTALDLDKQCGVLSTEPGSQPCTRSLTCKTHSMAMKRGVRGRSKLFDALLQAHLAKSRSAAAAKNAASNDAAAKSSNAAAVRNATAIALGGEAGALDESFFEEESDADRDSDAEAELVISGIRCSRGKPMAVRPTLLPRRRHHYLRVRDLFYDALKPSMGGDATDALAS</sequence>
<dbReference type="GO" id="GO:0016020">
    <property type="term" value="C:membrane"/>
    <property type="evidence" value="ECO:0007669"/>
    <property type="project" value="TreeGrafter"/>
</dbReference>
<dbReference type="InterPro" id="IPR015883">
    <property type="entry name" value="Glyco_hydro_20_cat"/>
</dbReference>
<keyword evidence="13" id="KW-1185">Reference proteome</keyword>
<evidence type="ECO:0000256" key="4">
    <source>
        <dbReference type="ARBA" id="ARBA00022729"/>
    </source>
</evidence>
<dbReference type="GO" id="GO:0016853">
    <property type="term" value="F:isomerase activity"/>
    <property type="evidence" value="ECO:0007669"/>
    <property type="project" value="UniProtKB-KW"/>
</dbReference>
<dbReference type="Gene3D" id="3.20.20.80">
    <property type="entry name" value="Glycosidases"/>
    <property type="match status" value="1"/>
</dbReference>
<dbReference type="SUPFAM" id="SSF51445">
    <property type="entry name" value="(Trans)glycosidases"/>
    <property type="match status" value="1"/>
</dbReference>
<dbReference type="EMBL" id="JANBUY010000053">
    <property type="protein sequence ID" value="KAJ2865743.1"/>
    <property type="molecule type" value="Genomic_DNA"/>
</dbReference>
<dbReference type="Gene3D" id="3.30.379.10">
    <property type="entry name" value="Chitobiase/beta-hexosaminidase domain 2-like"/>
    <property type="match status" value="1"/>
</dbReference>
<evidence type="ECO:0000256" key="7">
    <source>
        <dbReference type="ARBA" id="ARBA00023295"/>
    </source>
</evidence>
<evidence type="ECO:0000256" key="8">
    <source>
        <dbReference type="PIRSR" id="PIRSR625705-1"/>
    </source>
</evidence>
<name>A0A9W8M746_9FUNG</name>
<evidence type="ECO:0000256" key="5">
    <source>
        <dbReference type="ARBA" id="ARBA00022801"/>
    </source>
</evidence>
<feature type="compositionally biased region" description="Gly residues" evidence="10">
    <location>
        <begin position="553"/>
        <end position="566"/>
    </location>
</feature>
<evidence type="ECO:0000256" key="10">
    <source>
        <dbReference type="SAM" id="MobiDB-lite"/>
    </source>
</evidence>
<dbReference type="PROSITE" id="PS51505">
    <property type="entry name" value="SCA7"/>
    <property type="match status" value="1"/>
</dbReference>
<comment type="caution">
    <text evidence="12">The sequence shown here is derived from an EMBL/GenBank/DDBJ whole genome shotgun (WGS) entry which is preliminary data.</text>
</comment>
<dbReference type="InterPro" id="IPR013243">
    <property type="entry name" value="SCA7_dom"/>
</dbReference>
<dbReference type="GO" id="GO:0004563">
    <property type="term" value="F:beta-N-acetylhexosaminidase activity"/>
    <property type="evidence" value="ECO:0007669"/>
    <property type="project" value="UniProtKB-EC"/>
</dbReference>
<dbReference type="Pfam" id="PF00728">
    <property type="entry name" value="Glyco_hydro_20"/>
    <property type="match status" value="1"/>
</dbReference>
<evidence type="ECO:0000256" key="1">
    <source>
        <dbReference type="ARBA" id="ARBA00001231"/>
    </source>
</evidence>
<dbReference type="PANTHER" id="PTHR22600:SF26">
    <property type="entry name" value="BETA-N-ACETYLHEXOSAMINIDASE"/>
    <property type="match status" value="1"/>
</dbReference>